<dbReference type="SUPFAM" id="SSF48452">
    <property type="entry name" value="TPR-like"/>
    <property type="match status" value="1"/>
</dbReference>
<dbReference type="RefSeq" id="WP_108639435.1">
    <property type="nucleotide sequence ID" value="NZ_QCYG01000001.1"/>
</dbReference>
<name>A0A2T7G1I5_9RHOB</name>
<organism evidence="1 2">
    <name type="scientific">Thalassorhabdomicrobium marinisediminis</name>
    <dbReference type="NCBI Taxonomy" id="2170577"/>
    <lineage>
        <taxon>Bacteria</taxon>
        <taxon>Pseudomonadati</taxon>
        <taxon>Pseudomonadota</taxon>
        <taxon>Alphaproteobacteria</taxon>
        <taxon>Rhodobacterales</taxon>
        <taxon>Paracoccaceae</taxon>
        <taxon>Thalassorhabdomicrobium</taxon>
    </lineage>
</organism>
<dbReference type="OrthoDB" id="7593450at2"/>
<comment type="caution">
    <text evidence="1">The sequence shown here is derived from an EMBL/GenBank/DDBJ whole genome shotgun (WGS) entry which is preliminary data.</text>
</comment>
<dbReference type="Gene3D" id="1.25.40.10">
    <property type="entry name" value="Tetratricopeptide repeat domain"/>
    <property type="match status" value="1"/>
</dbReference>
<evidence type="ECO:0000313" key="2">
    <source>
        <dbReference type="Proteomes" id="UP000244817"/>
    </source>
</evidence>
<protein>
    <submittedName>
        <fullName evidence="1">DUF924 domain-containing protein</fullName>
    </submittedName>
</protein>
<dbReference type="Pfam" id="PF06041">
    <property type="entry name" value="DUF924"/>
    <property type="match status" value="1"/>
</dbReference>
<evidence type="ECO:0000313" key="1">
    <source>
        <dbReference type="EMBL" id="PVA08281.1"/>
    </source>
</evidence>
<dbReference type="Proteomes" id="UP000244817">
    <property type="component" value="Unassembled WGS sequence"/>
</dbReference>
<proteinExistence type="predicted"/>
<dbReference type="InterPro" id="IPR010323">
    <property type="entry name" value="DUF924"/>
</dbReference>
<dbReference type="InterPro" id="IPR011990">
    <property type="entry name" value="TPR-like_helical_dom_sf"/>
</dbReference>
<sequence length="196" mass="22435">MVTPEQVLSFWVDEVGPKGWYDVDPALDAAIRDRFEETWRKARDGGCSTWQTSSKAALAYIVVMDQFPRNMFRGEAEAFSTDKAARAASKVSIDRNWDQKINGPERQFFYLPLMHSENLIDQDRAVRLFKSRMPDGGTSSLRHARAHRAVIRKFGRFPYRNEALGRKNTAMEEEWLRDGGYKLALQEVDGRASAEA</sequence>
<gene>
    <name evidence="1" type="ORF">DC363_01980</name>
</gene>
<accession>A0A2T7G1I5</accession>
<dbReference type="AlphaFoldDB" id="A0A2T7G1I5"/>
<reference evidence="1 2" key="1">
    <citation type="submission" date="2018-04" db="EMBL/GenBank/DDBJ databases">
        <title>Pelagivirga bohaiensis gen. nov., sp. nov., a bacterium isolated from the Bohai Sea.</title>
        <authorList>
            <person name="Ji X."/>
        </authorList>
    </citation>
    <scope>NUCLEOTIDE SEQUENCE [LARGE SCALE GENOMIC DNA]</scope>
    <source>
        <strain evidence="1 2">BH-SD16</strain>
    </source>
</reference>
<keyword evidence="2" id="KW-1185">Reference proteome</keyword>
<dbReference type="EMBL" id="QCYG01000001">
    <property type="protein sequence ID" value="PVA08281.1"/>
    <property type="molecule type" value="Genomic_DNA"/>
</dbReference>
<dbReference type="Gene3D" id="1.20.58.320">
    <property type="entry name" value="TPR-like"/>
    <property type="match status" value="1"/>
</dbReference>